<sequence length="422" mass="47544">MSLAKQIDLLSDAASPSNLSRLSRALESSGYMQHVIRSLLQRQGDEDRNNQPSLVKAHGCLALKDRTARWIHDAKRMITILVYISQSRNLDWRKDTFCLNVPLNFPRSTSRCTYSIAAKAGTEFIEALPDTGAQVNIISARLAQKLRLEPQSQTERLIQLPTGGQVESPGRLEVPFTFGEEDKVTNLECFILPHSTHDLILSGPFLRATETLTKYRNRIVTDFRHKKSRRIGLRLLGSTRRCLQVLIDGQPVEALPDTGSDVMVMSYAYALSRGFNIDEDFQHFHVVELADGSESFTCGLVRGVEWTFVASRQRVKCDFYVLQDLCTDVVLSNDFLFGLDVFSKQSDSLSELSDSRDSSELLLISLKGKGQSKSPRHEDSANIDFAREYWPNSIVATILTRGSTRWTLANKKLPEEPNSRDE</sequence>
<protein>
    <submittedName>
        <fullName evidence="1">Uncharacterized protein</fullName>
    </submittedName>
</protein>
<comment type="caution">
    <text evidence="1">The sequence shown here is derived from an EMBL/GenBank/DDBJ whole genome shotgun (WGS) entry which is preliminary data.</text>
</comment>
<dbReference type="EMBL" id="JAESDN010000010">
    <property type="protein sequence ID" value="KAG7044800.1"/>
    <property type="molecule type" value="Genomic_DNA"/>
</dbReference>
<keyword evidence="2" id="KW-1185">Reference proteome</keyword>
<gene>
    <name evidence="1" type="ORF">JMJ77_004260</name>
</gene>
<dbReference type="SUPFAM" id="SSF50630">
    <property type="entry name" value="Acid proteases"/>
    <property type="match status" value="2"/>
</dbReference>
<organism evidence="1 2">
    <name type="scientific">Colletotrichum scovillei</name>
    <dbReference type="NCBI Taxonomy" id="1209932"/>
    <lineage>
        <taxon>Eukaryota</taxon>
        <taxon>Fungi</taxon>
        <taxon>Dikarya</taxon>
        <taxon>Ascomycota</taxon>
        <taxon>Pezizomycotina</taxon>
        <taxon>Sordariomycetes</taxon>
        <taxon>Hypocreomycetidae</taxon>
        <taxon>Glomerellales</taxon>
        <taxon>Glomerellaceae</taxon>
        <taxon>Colletotrichum</taxon>
        <taxon>Colletotrichum acutatum species complex</taxon>
    </lineage>
</organism>
<accession>A0A9P7U8V9</accession>
<reference evidence="1" key="1">
    <citation type="submission" date="2021-05" db="EMBL/GenBank/DDBJ databases">
        <title>Comparative genomics of three Colletotrichum scovillei strains and genetic complementation revealed genes involved fungal growth and virulence on chili pepper.</title>
        <authorList>
            <person name="Hsieh D.-K."/>
            <person name="Chuang S.-C."/>
            <person name="Chen C.-Y."/>
            <person name="Chao Y.-T."/>
            <person name="Lu M.-Y.J."/>
            <person name="Lee M.-H."/>
            <person name="Shih M.-C."/>
        </authorList>
    </citation>
    <scope>NUCLEOTIDE SEQUENCE</scope>
    <source>
        <strain evidence="1">Coll-153</strain>
    </source>
</reference>
<dbReference type="Gene3D" id="2.40.70.10">
    <property type="entry name" value="Acid Proteases"/>
    <property type="match status" value="2"/>
</dbReference>
<dbReference type="CDD" id="cd00303">
    <property type="entry name" value="retropepsin_like"/>
    <property type="match status" value="2"/>
</dbReference>
<name>A0A9P7U8V9_9PEZI</name>
<dbReference type="Proteomes" id="UP000699042">
    <property type="component" value="Unassembled WGS sequence"/>
</dbReference>
<dbReference type="AlphaFoldDB" id="A0A9P7U8V9"/>
<proteinExistence type="predicted"/>
<evidence type="ECO:0000313" key="1">
    <source>
        <dbReference type="EMBL" id="KAG7044800.1"/>
    </source>
</evidence>
<dbReference type="Pfam" id="PF13650">
    <property type="entry name" value="Asp_protease_2"/>
    <property type="match status" value="1"/>
</dbReference>
<dbReference type="InterPro" id="IPR021109">
    <property type="entry name" value="Peptidase_aspartic_dom_sf"/>
</dbReference>
<evidence type="ECO:0000313" key="2">
    <source>
        <dbReference type="Proteomes" id="UP000699042"/>
    </source>
</evidence>